<proteinExistence type="predicted"/>
<name>A0A7S3K661_EUPCR</name>
<feature type="chain" id="PRO_5031043056" evidence="1">
    <location>
        <begin position="19"/>
        <end position="202"/>
    </location>
</feature>
<feature type="signal peptide" evidence="1">
    <location>
        <begin position="1"/>
        <end position="18"/>
    </location>
</feature>
<protein>
    <submittedName>
        <fullName evidence="2">Uncharacterized protein</fullName>
    </submittedName>
</protein>
<dbReference type="AlphaFoldDB" id="A0A7S3K661"/>
<organism evidence="2">
    <name type="scientific">Euplotes crassus</name>
    <dbReference type="NCBI Taxonomy" id="5936"/>
    <lineage>
        <taxon>Eukaryota</taxon>
        <taxon>Sar</taxon>
        <taxon>Alveolata</taxon>
        <taxon>Ciliophora</taxon>
        <taxon>Intramacronucleata</taxon>
        <taxon>Spirotrichea</taxon>
        <taxon>Hypotrichia</taxon>
        <taxon>Euplotida</taxon>
        <taxon>Euplotidae</taxon>
        <taxon>Moneuplotes</taxon>
    </lineage>
</organism>
<keyword evidence="1" id="KW-0732">Signal</keyword>
<dbReference type="EMBL" id="HBIK01001917">
    <property type="protein sequence ID" value="CAE0375965.1"/>
    <property type="molecule type" value="Transcribed_RNA"/>
</dbReference>
<gene>
    <name evidence="2" type="ORF">ECRA1380_LOCUS920</name>
</gene>
<evidence type="ECO:0000256" key="1">
    <source>
        <dbReference type="SAM" id="SignalP"/>
    </source>
</evidence>
<sequence length="202" mass="22682">MKLLVIAVLTLAIVSASADVAQLVKDTTSSLRNGQNIAIEGETTSPTGVDASFYLRFDGENNIFSYTLGFVDTAFGKFTNLTYSWNFNTEKSYIHTTGDDFCMDDEFEIPYGSEFETFDQWVIDFHSEHTTREYPDIDGVKHMVEHTVYDEENEIYVSGPEDADIPTRIYGIFQGDDIEVKVTNVDFSTTFAVTDHIPSACP</sequence>
<evidence type="ECO:0000313" key="2">
    <source>
        <dbReference type="EMBL" id="CAE0375965.1"/>
    </source>
</evidence>
<reference evidence="2" key="1">
    <citation type="submission" date="2021-01" db="EMBL/GenBank/DDBJ databases">
        <authorList>
            <person name="Corre E."/>
            <person name="Pelletier E."/>
            <person name="Niang G."/>
            <person name="Scheremetjew M."/>
            <person name="Finn R."/>
            <person name="Kale V."/>
            <person name="Holt S."/>
            <person name="Cochrane G."/>
            <person name="Meng A."/>
            <person name="Brown T."/>
            <person name="Cohen L."/>
        </authorList>
    </citation>
    <scope>NUCLEOTIDE SEQUENCE</scope>
    <source>
        <strain evidence="2">CT5</strain>
    </source>
</reference>
<accession>A0A7S3K661</accession>